<feature type="transmembrane region" description="Helical" evidence="1">
    <location>
        <begin position="119"/>
        <end position="140"/>
    </location>
</feature>
<protein>
    <submittedName>
        <fullName evidence="2">Uncharacterized LOC100180631</fullName>
    </submittedName>
</protein>
<evidence type="ECO:0000256" key="1">
    <source>
        <dbReference type="SAM" id="Phobius"/>
    </source>
</evidence>
<feature type="transmembrane region" description="Helical" evidence="1">
    <location>
        <begin position="94"/>
        <end position="113"/>
    </location>
</feature>
<dbReference type="AlphaFoldDB" id="F6SAB4"/>
<dbReference type="GeneID" id="100180631"/>
<evidence type="ECO:0000313" key="2">
    <source>
        <dbReference type="Ensembl" id="ENSCINP00000026362.2"/>
    </source>
</evidence>
<dbReference type="Proteomes" id="UP000008144">
    <property type="component" value="Unassembled WGS sequence"/>
</dbReference>
<accession>F6SAB4</accession>
<accession>A0A1W2W1W9</accession>
<feature type="transmembrane region" description="Helical" evidence="1">
    <location>
        <begin position="161"/>
        <end position="186"/>
    </location>
</feature>
<gene>
    <name evidence="2" type="primary">LOC100180631</name>
</gene>
<feature type="transmembrane region" description="Helical" evidence="1">
    <location>
        <begin position="65"/>
        <end position="82"/>
    </location>
</feature>
<name>F6SAB4_CIOIN</name>
<feature type="transmembrane region" description="Helical" evidence="1">
    <location>
        <begin position="262"/>
        <end position="282"/>
    </location>
</feature>
<reference evidence="3" key="1">
    <citation type="journal article" date="2002" name="Science">
        <title>The draft genome of Ciona intestinalis: insights into chordate and vertebrate origins.</title>
        <authorList>
            <person name="Dehal P."/>
            <person name="Satou Y."/>
            <person name="Campbell R.K."/>
            <person name="Chapman J."/>
            <person name="Degnan B."/>
            <person name="De Tomaso A."/>
            <person name="Davidson B."/>
            <person name="Di Gregorio A."/>
            <person name="Gelpke M."/>
            <person name="Goodstein D.M."/>
            <person name="Harafuji N."/>
            <person name="Hastings K.E."/>
            <person name="Ho I."/>
            <person name="Hotta K."/>
            <person name="Huang W."/>
            <person name="Kawashima T."/>
            <person name="Lemaire P."/>
            <person name="Martinez D."/>
            <person name="Meinertzhagen I.A."/>
            <person name="Necula S."/>
            <person name="Nonaka M."/>
            <person name="Putnam N."/>
            <person name="Rash S."/>
            <person name="Saiga H."/>
            <person name="Satake M."/>
            <person name="Terry A."/>
            <person name="Yamada L."/>
            <person name="Wang H.G."/>
            <person name="Awazu S."/>
            <person name="Azumi K."/>
            <person name="Boore J."/>
            <person name="Branno M."/>
            <person name="Chin-Bow S."/>
            <person name="DeSantis R."/>
            <person name="Doyle S."/>
            <person name="Francino P."/>
            <person name="Keys D.N."/>
            <person name="Haga S."/>
            <person name="Hayashi H."/>
            <person name="Hino K."/>
            <person name="Imai K.S."/>
            <person name="Inaba K."/>
            <person name="Kano S."/>
            <person name="Kobayashi K."/>
            <person name="Kobayashi M."/>
            <person name="Lee B.I."/>
            <person name="Makabe K.W."/>
            <person name="Manohar C."/>
            <person name="Matassi G."/>
            <person name="Medina M."/>
            <person name="Mochizuki Y."/>
            <person name="Mount S."/>
            <person name="Morishita T."/>
            <person name="Miura S."/>
            <person name="Nakayama A."/>
            <person name="Nishizaka S."/>
            <person name="Nomoto H."/>
            <person name="Ohta F."/>
            <person name="Oishi K."/>
            <person name="Rigoutsos I."/>
            <person name="Sano M."/>
            <person name="Sasaki A."/>
            <person name="Sasakura Y."/>
            <person name="Shoguchi E."/>
            <person name="Shin-i T."/>
            <person name="Spagnuolo A."/>
            <person name="Stainier D."/>
            <person name="Suzuki M.M."/>
            <person name="Tassy O."/>
            <person name="Takatori N."/>
            <person name="Tokuoka M."/>
            <person name="Yagi K."/>
            <person name="Yoshizaki F."/>
            <person name="Wada S."/>
            <person name="Zhang C."/>
            <person name="Hyatt P.D."/>
            <person name="Larimer F."/>
            <person name="Detter C."/>
            <person name="Doggett N."/>
            <person name="Glavina T."/>
            <person name="Hawkins T."/>
            <person name="Richardson P."/>
            <person name="Lucas S."/>
            <person name="Kohara Y."/>
            <person name="Levine M."/>
            <person name="Satoh N."/>
            <person name="Rokhsar D.S."/>
        </authorList>
    </citation>
    <scope>NUCLEOTIDE SEQUENCE [LARGE SCALE GENOMIC DNA]</scope>
</reference>
<keyword evidence="3" id="KW-1185">Reference proteome</keyword>
<keyword evidence="1" id="KW-1133">Transmembrane helix</keyword>
<keyword evidence="1" id="KW-0472">Membrane</keyword>
<reference evidence="2" key="2">
    <citation type="submission" date="2025-08" db="UniProtKB">
        <authorList>
            <consortium name="Ensembl"/>
        </authorList>
    </citation>
    <scope>IDENTIFICATION</scope>
</reference>
<dbReference type="HOGENOM" id="CLU_959621_0_0_1"/>
<dbReference type="PANTHER" id="PTHR33802:SF1">
    <property type="entry name" value="XK-RELATED PROTEIN"/>
    <property type="match status" value="1"/>
</dbReference>
<proteinExistence type="predicted"/>
<evidence type="ECO:0000313" key="3">
    <source>
        <dbReference type="Proteomes" id="UP000008144"/>
    </source>
</evidence>
<dbReference type="PANTHER" id="PTHR33802">
    <property type="entry name" value="SI:CH211-161H7.5-RELATED"/>
    <property type="match status" value="1"/>
</dbReference>
<dbReference type="InParanoid" id="F6SAB4"/>
<sequence>MSLSLERLMCVLSIASSGLCTYLFFAFATAGRLKLPGSDVYTRSPLYVANKYNVDNDPSQSMVSIAWPITLLSNLLASICLYKICKTRNIFPPVFYFTWSAGSILSGVWTFTFDRELHLISAVLVGMICVFAPIQLYTGVKTYHKKQQDMSDKLKWGLERVVFDSLGIMMTWTFTAMTSTLTYAIAYQYSYHLEKPVLRAWPGRDVAVVAGTLLYTGAQLLWIAYDMIIYPKYTSCLRSVYPMTSFCSLGLFFSNYDSGNGMNYHNLAYLVLGLNATFFFILRDKLKGKVQNSAIYYENKKMD</sequence>
<feature type="transmembrane region" description="Helical" evidence="1">
    <location>
        <begin position="206"/>
        <end position="225"/>
    </location>
</feature>
<feature type="transmembrane region" description="Helical" evidence="1">
    <location>
        <begin position="237"/>
        <end position="256"/>
    </location>
</feature>
<organism evidence="2 3">
    <name type="scientific">Ciona intestinalis</name>
    <name type="common">Transparent sea squirt</name>
    <name type="synonym">Ascidia intestinalis</name>
    <dbReference type="NCBI Taxonomy" id="7719"/>
    <lineage>
        <taxon>Eukaryota</taxon>
        <taxon>Metazoa</taxon>
        <taxon>Chordata</taxon>
        <taxon>Tunicata</taxon>
        <taxon>Ascidiacea</taxon>
        <taxon>Phlebobranchia</taxon>
        <taxon>Cionidae</taxon>
        <taxon>Ciona</taxon>
    </lineage>
</organism>
<dbReference type="Ensembl" id="ENSCINT00000026608.2">
    <property type="protein sequence ID" value="ENSCINP00000026362.2"/>
    <property type="gene ID" value="ENSCING00000014637.2"/>
</dbReference>
<dbReference type="KEGG" id="cin:100180631"/>
<dbReference type="GeneTree" id="ENSGT00530000065201"/>
<dbReference type="RefSeq" id="XP_002121443.1">
    <property type="nucleotide sequence ID" value="XM_002121407.4"/>
</dbReference>
<reference evidence="2" key="3">
    <citation type="submission" date="2025-09" db="UniProtKB">
        <authorList>
            <consortium name="Ensembl"/>
        </authorList>
    </citation>
    <scope>IDENTIFICATION</scope>
</reference>
<keyword evidence="1" id="KW-0812">Transmembrane</keyword>